<name>A0A9P7NFN8_9HYPO</name>
<sequence length="145" mass="15783">MTVQRLGALLKQVRERTSLDPALASAFPSETSASPPSPLAFLTRPAPLDRAQPMSWTSENVGREFGITRDELDELDEHSECGLVKGPDGESNEVSLTKDDGIRPGTTSENLAEIRAAFLQWGPTWSTSMCTGAEMGMASRWMDEP</sequence>
<dbReference type="Proteomes" id="UP000748025">
    <property type="component" value="Unassembled WGS sequence"/>
</dbReference>
<organism evidence="2 3">
    <name type="scientific">Claviceps pusilla</name>
    <dbReference type="NCBI Taxonomy" id="123648"/>
    <lineage>
        <taxon>Eukaryota</taxon>
        <taxon>Fungi</taxon>
        <taxon>Dikarya</taxon>
        <taxon>Ascomycota</taxon>
        <taxon>Pezizomycotina</taxon>
        <taxon>Sordariomycetes</taxon>
        <taxon>Hypocreomycetidae</taxon>
        <taxon>Hypocreales</taxon>
        <taxon>Clavicipitaceae</taxon>
        <taxon>Claviceps</taxon>
    </lineage>
</organism>
<dbReference type="EMBL" id="SRPW01000444">
    <property type="protein sequence ID" value="KAG6014518.1"/>
    <property type="molecule type" value="Genomic_DNA"/>
</dbReference>
<evidence type="ECO:0000256" key="1">
    <source>
        <dbReference type="SAM" id="MobiDB-lite"/>
    </source>
</evidence>
<reference evidence="2" key="1">
    <citation type="journal article" date="2020" name="bioRxiv">
        <title>Whole genome comparisons of ergot fungi reveals the divergence and evolution of species within the genus Claviceps are the result of varying mechanisms driving genome evolution and host range expansion.</title>
        <authorList>
            <person name="Wyka S.A."/>
            <person name="Mondo S.J."/>
            <person name="Liu M."/>
            <person name="Dettman J."/>
            <person name="Nalam V."/>
            <person name="Broders K.D."/>
        </authorList>
    </citation>
    <scope>NUCLEOTIDE SEQUENCE</scope>
    <source>
        <strain evidence="2">CCC 602</strain>
    </source>
</reference>
<dbReference type="GO" id="GO:0016746">
    <property type="term" value="F:acyltransferase activity"/>
    <property type="evidence" value="ECO:0007669"/>
    <property type="project" value="InterPro"/>
</dbReference>
<comment type="caution">
    <text evidence="2">The sequence shown here is derived from an EMBL/GenBank/DDBJ whole genome shotgun (WGS) entry which is preliminary data.</text>
</comment>
<dbReference type="AlphaFoldDB" id="A0A9P7NFN8"/>
<evidence type="ECO:0000313" key="3">
    <source>
        <dbReference type="Proteomes" id="UP000748025"/>
    </source>
</evidence>
<dbReference type="InterPro" id="IPR016039">
    <property type="entry name" value="Thiolase-like"/>
</dbReference>
<dbReference type="SUPFAM" id="SSF53901">
    <property type="entry name" value="Thiolase-like"/>
    <property type="match status" value="1"/>
</dbReference>
<keyword evidence="3" id="KW-1185">Reference proteome</keyword>
<accession>A0A9P7NFN8</accession>
<dbReference type="OrthoDB" id="5404651at2759"/>
<dbReference type="Gene3D" id="3.40.47.10">
    <property type="match status" value="2"/>
</dbReference>
<proteinExistence type="predicted"/>
<gene>
    <name evidence="2" type="ORF">E4U43_006448</name>
</gene>
<feature type="region of interest" description="Disordered" evidence="1">
    <location>
        <begin position="24"/>
        <end position="44"/>
    </location>
</feature>
<evidence type="ECO:0000313" key="2">
    <source>
        <dbReference type="EMBL" id="KAG6014518.1"/>
    </source>
</evidence>
<feature type="region of interest" description="Disordered" evidence="1">
    <location>
        <begin position="82"/>
        <end position="105"/>
    </location>
</feature>
<protein>
    <submittedName>
        <fullName evidence="2">Uncharacterized protein</fullName>
    </submittedName>
</protein>